<reference evidence="1" key="1">
    <citation type="journal article" date="2014" name="Int. J. Syst. Evol. Microbiol.">
        <title>Complete genome sequence of Corynebacterium casei LMG S-19264T (=DSM 44701T), isolated from a smear-ripened cheese.</title>
        <authorList>
            <consortium name="US DOE Joint Genome Institute (JGI-PGF)"/>
            <person name="Walter F."/>
            <person name="Albersmeier A."/>
            <person name="Kalinowski J."/>
            <person name="Ruckert C."/>
        </authorList>
    </citation>
    <scope>NUCLEOTIDE SEQUENCE</scope>
    <source>
        <strain evidence="1">CGMCC 1.12827</strain>
    </source>
</reference>
<gene>
    <name evidence="1" type="ORF">GCM10011489_10180</name>
</gene>
<evidence type="ECO:0000313" key="2">
    <source>
        <dbReference type="Proteomes" id="UP000621454"/>
    </source>
</evidence>
<dbReference type="Proteomes" id="UP000621454">
    <property type="component" value="Unassembled WGS sequence"/>
</dbReference>
<dbReference type="AlphaFoldDB" id="A0A916SZ61"/>
<comment type="caution">
    <text evidence="1">The sequence shown here is derived from an EMBL/GenBank/DDBJ whole genome shotgun (WGS) entry which is preliminary data.</text>
</comment>
<keyword evidence="2" id="KW-1185">Reference proteome</keyword>
<protein>
    <submittedName>
        <fullName evidence="1">Uncharacterized protein</fullName>
    </submittedName>
</protein>
<sequence>MVIVTDADLVAGHMTGRLDATHQTGIGERAEHVVDGLQRHIRKFFSRCAIQRVGVGVWMKIDSMQHRDPRAGHTEISCTQPVGVLRCGSHGFSMAVNLDSFRTLVESRPLRRQPPRTIRAGIRQFRTADSTGNAILTLFQTDGV</sequence>
<dbReference type="EMBL" id="BMGC01000005">
    <property type="protein sequence ID" value="GGB23870.1"/>
    <property type="molecule type" value="Genomic_DNA"/>
</dbReference>
<accession>A0A916SZ61</accession>
<name>A0A916SZ61_9ACTN</name>
<evidence type="ECO:0000313" key="1">
    <source>
        <dbReference type="EMBL" id="GGB23870.1"/>
    </source>
</evidence>
<reference evidence="1" key="2">
    <citation type="submission" date="2020-09" db="EMBL/GenBank/DDBJ databases">
        <authorList>
            <person name="Sun Q."/>
            <person name="Zhou Y."/>
        </authorList>
    </citation>
    <scope>NUCLEOTIDE SEQUENCE</scope>
    <source>
        <strain evidence="1">CGMCC 1.12827</strain>
    </source>
</reference>
<organism evidence="1 2">
    <name type="scientific">Gordonia jinhuaensis</name>
    <dbReference type="NCBI Taxonomy" id="1517702"/>
    <lineage>
        <taxon>Bacteria</taxon>
        <taxon>Bacillati</taxon>
        <taxon>Actinomycetota</taxon>
        <taxon>Actinomycetes</taxon>
        <taxon>Mycobacteriales</taxon>
        <taxon>Gordoniaceae</taxon>
        <taxon>Gordonia</taxon>
    </lineage>
</organism>
<proteinExistence type="predicted"/>